<accession>A0ABU9NTY9</accession>
<feature type="non-terminal residue" evidence="1">
    <location>
        <position position="226"/>
    </location>
</feature>
<comment type="caution">
    <text evidence="1">The sequence shown here is derived from an EMBL/GenBank/DDBJ whole genome shotgun (WGS) entry which is preliminary data.</text>
</comment>
<name>A0ABU9NTY9_9FLAO</name>
<evidence type="ECO:0008006" key="3">
    <source>
        <dbReference type="Google" id="ProtNLM"/>
    </source>
</evidence>
<protein>
    <recommendedName>
        <fullName evidence="3">Ig-like domain-containing protein</fullName>
    </recommendedName>
</protein>
<organism evidence="1 2">
    <name type="scientific">Flavobacterium polysaccharolyticum</name>
    <dbReference type="NCBI Taxonomy" id="3133148"/>
    <lineage>
        <taxon>Bacteria</taxon>
        <taxon>Pseudomonadati</taxon>
        <taxon>Bacteroidota</taxon>
        <taxon>Flavobacteriia</taxon>
        <taxon>Flavobacteriales</taxon>
        <taxon>Flavobacteriaceae</taxon>
        <taxon>Flavobacterium</taxon>
    </lineage>
</organism>
<evidence type="ECO:0000313" key="2">
    <source>
        <dbReference type="Proteomes" id="UP001468798"/>
    </source>
</evidence>
<evidence type="ECO:0000313" key="1">
    <source>
        <dbReference type="EMBL" id="MEM0578813.1"/>
    </source>
</evidence>
<dbReference type="EMBL" id="JBCGDP010000067">
    <property type="protein sequence ID" value="MEM0578813.1"/>
    <property type="molecule type" value="Genomic_DNA"/>
</dbReference>
<dbReference type="Proteomes" id="UP001468798">
    <property type="component" value="Unassembled WGS sequence"/>
</dbReference>
<proteinExistence type="predicted"/>
<feature type="non-terminal residue" evidence="1">
    <location>
        <position position="1"/>
    </location>
</feature>
<gene>
    <name evidence="1" type="ORF">WFZ86_20115</name>
</gene>
<sequence length="226" mass="22552">LGVVTASTTAVLPITSSTTVVWTYSDGTNSTTQNQSIVIADTTAPVADAATLPTITAQCSVTSLTPPTATDNCLGVVTASTTAVLPITSSTTVVWTYSDGTNSTTQNQSIVIADTIAPVADAATLPTITAQCSVTSLTPPTATDNCLGVVTASTTAVLPITSSTTVVWTYSDGTNSTTQNQSIVIADTTAPVADAATLPTITAQCSVTSLTPPTATDNCLGVVTAS</sequence>
<reference evidence="1 2" key="1">
    <citation type="submission" date="2024-03" db="EMBL/GenBank/DDBJ databases">
        <title>Two novel species of the genus Flavobacterium exhibiting potentially degradation of complex polysaccharides.</title>
        <authorList>
            <person name="Lian X."/>
        </authorList>
    </citation>
    <scope>NUCLEOTIDE SEQUENCE [LARGE SCALE GENOMIC DNA]</scope>
    <source>
        <strain evidence="1 2">N6</strain>
    </source>
</reference>
<keyword evidence="2" id="KW-1185">Reference proteome</keyword>